<name>A0ABY0GXM6_9PEZI</name>
<organism evidence="2 3">
    <name type="scientific">Monosporascus cannonballus</name>
    <dbReference type="NCBI Taxonomy" id="155416"/>
    <lineage>
        <taxon>Eukaryota</taxon>
        <taxon>Fungi</taxon>
        <taxon>Dikarya</taxon>
        <taxon>Ascomycota</taxon>
        <taxon>Pezizomycotina</taxon>
        <taxon>Sordariomycetes</taxon>
        <taxon>Xylariomycetidae</taxon>
        <taxon>Xylariales</taxon>
        <taxon>Xylariales incertae sedis</taxon>
        <taxon>Monosporascus</taxon>
    </lineage>
</organism>
<comment type="caution">
    <text evidence="2">The sequence shown here is derived from an EMBL/GenBank/DDBJ whole genome shotgun (WGS) entry which is preliminary data.</text>
</comment>
<dbReference type="Proteomes" id="UP000294003">
    <property type="component" value="Unassembled WGS sequence"/>
</dbReference>
<accession>A0ABY0GXM6</accession>
<feature type="compositionally biased region" description="Polar residues" evidence="1">
    <location>
        <begin position="296"/>
        <end position="306"/>
    </location>
</feature>
<protein>
    <recommendedName>
        <fullName evidence="4">Carboxylesterase family protein</fullName>
    </recommendedName>
</protein>
<evidence type="ECO:0000313" key="2">
    <source>
        <dbReference type="EMBL" id="RYO79747.1"/>
    </source>
</evidence>
<reference evidence="2 3" key="1">
    <citation type="submission" date="2018-06" db="EMBL/GenBank/DDBJ databases">
        <title>Complete Genomes of Monosporascus.</title>
        <authorList>
            <person name="Robinson A.J."/>
            <person name="Natvig D.O."/>
        </authorList>
    </citation>
    <scope>NUCLEOTIDE SEQUENCE [LARGE SCALE GENOMIC DNA]</scope>
    <source>
        <strain evidence="2 3">CBS 609.92</strain>
    </source>
</reference>
<evidence type="ECO:0000256" key="1">
    <source>
        <dbReference type="SAM" id="MobiDB-lite"/>
    </source>
</evidence>
<feature type="compositionally biased region" description="Basic and acidic residues" evidence="1">
    <location>
        <begin position="391"/>
        <end position="407"/>
    </location>
</feature>
<feature type="compositionally biased region" description="Polar residues" evidence="1">
    <location>
        <begin position="433"/>
        <end position="442"/>
    </location>
</feature>
<proteinExistence type="predicted"/>
<sequence>MIAPDTFKALQTVTEDEDESQISNRSAASCPSGRTEQRLEFPVSHSADNPLIKAARNIPPTEEQLARHRDGRFEWILSIRFPVQEPLVNYGPMKDADTNTYILLVTPIDENEEAIEMELPPPERENTIRAEACMETVTPRKPSAASEEDEPGPLTPSSVKSSEGHDRPVDDVASGSRTRPSRIEDSVEALDQLEEELEAFDRAARFHQMTSSEKEKLASRNSPRKTLTALNSRDEEATTPQTKRRSVLKTGPATLRANSTTEPTPTPSIRKSVSLTFFKPDSSEVNGEEKPLAQAPLSNKTVTRPASLNPPKLPVKSTKPPTIPSFELPGAATARKLREQREARLAMQAAAEQAQKPAAPTSSIRRTKSVRASVVPTFELPGEAISRRKREQREAQLKAQEEEERKRREFKAKPVRSGTALGTYPRDTIASRARQQQRNAMTENYRARQASSSPGKGDLQPSARPPLSSSHNESQPRGRGLHAEPSAASHLNRATSHTSSTDSGKRSVLSAEDLEQQRLRGQVIYKRDNSFSEEKEREKQHREALAKLAREEAAERSRQQSREWAAKKLRKRMTIGSLRDIAA</sequence>
<feature type="compositionally biased region" description="Low complexity" evidence="1">
    <location>
        <begin position="345"/>
        <end position="359"/>
    </location>
</feature>
<feature type="region of interest" description="Disordered" evidence="1">
    <location>
        <begin position="136"/>
        <end position="190"/>
    </location>
</feature>
<dbReference type="EMBL" id="QJNS01000315">
    <property type="protein sequence ID" value="RYO79747.1"/>
    <property type="molecule type" value="Genomic_DNA"/>
</dbReference>
<feature type="compositionally biased region" description="Polar residues" evidence="1">
    <location>
        <begin position="21"/>
        <end position="34"/>
    </location>
</feature>
<feature type="region of interest" description="Disordered" evidence="1">
    <location>
        <begin position="204"/>
        <end position="331"/>
    </location>
</feature>
<feature type="region of interest" description="Disordered" evidence="1">
    <location>
        <begin position="1"/>
        <end position="37"/>
    </location>
</feature>
<feature type="compositionally biased region" description="Polar residues" evidence="1">
    <location>
        <begin position="492"/>
        <end position="502"/>
    </location>
</feature>
<feature type="compositionally biased region" description="Basic and acidic residues" evidence="1">
    <location>
        <begin position="525"/>
        <end position="544"/>
    </location>
</feature>
<feature type="compositionally biased region" description="Polar residues" evidence="1">
    <location>
        <begin position="219"/>
        <end position="231"/>
    </location>
</feature>
<keyword evidence="3" id="KW-1185">Reference proteome</keyword>
<feature type="region of interest" description="Disordered" evidence="1">
    <location>
        <begin position="345"/>
        <end position="544"/>
    </location>
</feature>
<feature type="compositionally biased region" description="Polar residues" evidence="1">
    <location>
        <begin position="256"/>
        <end position="275"/>
    </location>
</feature>
<evidence type="ECO:0008006" key="4">
    <source>
        <dbReference type="Google" id="ProtNLM"/>
    </source>
</evidence>
<evidence type="ECO:0000313" key="3">
    <source>
        <dbReference type="Proteomes" id="UP000294003"/>
    </source>
</evidence>
<gene>
    <name evidence="2" type="ORF">DL762_008023</name>
</gene>